<dbReference type="Gene3D" id="3.40.140.10">
    <property type="entry name" value="Cytidine Deaminase, domain 2"/>
    <property type="match status" value="1"/>
</dbReference>
<dbReference type="EMBL" id="JAUKPO010000005">
    <property type="protein sequence ID" value="MDO1446972.1"/>
    <property type="molecule type" value="Genomic_DNA"/>
</dbReference>
<dbReference type="InterPro" id="IPR037518">
    <property type="entry name" value="MPN"/>
</dbReference>
<dbReference type="InterPro" id="IPR025657">
    <property type="entry name" value="RadC_JAB"/>
</dbReference>
<dbReference type="NCBIfam" id="NF000642">
    <property type="entry name" value="PRK00024.1"/>
    <property type="match status" value="1"/>
</dbReference>
<dbReference type="SUPFAM" id="SSF47781">
    <property type="entry name" value="RuvA domain 2-like"/>
    <property type="match status" value="1"/>
</dbReference>
<dbReference type="RefSeq" id="WP_302037828.1">
    <property type="nucleotide sequence ID" value="NZ_JAUKPO010000005.1"/>
</dbReference>
<evidence type="ECO:0000256" key="3">
    <source>
        <dbReference type="ARBA" id="ARBA00022801"/>
    </source>
</evidence>
<dbReference type="Pfam" id="PF04002">
    <property type="entry name" value="RadC"/>
    <property type="match status" value="1"/>
</dbReference>
<dbReference type="InterPro" id="IPR010994">
    <property type="entry name" value="RuvA_2-like"/>
</dbReference>
<evidence type="ECO:0000256" key="5">
    <source>
        <dbReference type="ARBA" id="ARBA00023049"/>
    </source>
</evidence>
<sequence length="234" mass="25757">METDNYTQSLKILSWAEEDRPREKLLMKGKSALSDAELIGILIGSGTISMSAVDLAKIILNDVNNNLNELAKLSVKDLQKFKGIGEAKAISIMSALELGRRRKESDLPKKLRITSSKDVYDMMAANLLDLPHEEFWVLLLNRANAVIKKVQISAGGVAGTVADPKLIFKTALENLASSIILVHNHPSGNMMPSQADKELTKKMKEAGKLLDIPVLDHVIFADRVFYSFADEGIL</sequence>
<dbReference type="SUPFAM" id="SSF102712">
    <property type="entry name" value="JAB1/MPN domain"/>
    <property type="match status" value="1"/>
</dbReference>
<dbReference type="InterPro" id="IPR001405">
    <property type="entry name" value="UPF0758"/>
</dbReference>
<evidence type="ECO:0000256" key="6">
    <source>
        <dbReference type="RuleBase" id="RU003797"/>
    </source>
</evidence>
<dbReference type="InterPro" id="IPR046778">
    <property type="entry name" value="UPF0758_N"/>
</dbReference>
<name>A0ABT8R4E7_9BACT</name>
<dbReference type="PANTHER" id="PTHR30471:SF3">
    <property type="entry name" value="UPF0758 PROTEIN YEES-RELATED"/>
    <property type="match status" value="1"/>
</dbReference>
<evidence type="ECO:0000256" key="1">
    <source>
        <dbReference type="ARBA" id="ARBA00022670"/>
    </source>
</evidence>
<keyword evidence="1" id="KW-0645">Protease</keyword>
<reference evidence="8" key="1">
    <citation type="submission" date="2023-07" db="EMBL/GenBank/DDBJ databases">
        <title>The genome sequence of Rhodocytophaga aerolata KACC 12507.</title>
        <authorList>
            <person name="Zhang X."/>
        </authorList>
    </citation>
    <scope>NUCLEOTIDE SEQUENCE</scope>
    <source>
        <strain evidence="8">KACC 12507</strain>
    </source>
</reference>
<dbReference type="CDD" id="cd08071">
    <property type="entry name" value="MPN_DUF2466"/>
    <property type="match status" value="1"/>
</dbReference>
<proteinExistence type="inferred from homology"/>
<evidence type="ECO:0000313" key="9">
    <source>
        <dbReference type="Proteomes" id="UP001168528"/>
    </source>
</evidence>
<dbReference type="Pfam" id="PF20582">
    <property type="entry name" value="UPF0758_N"/>
    <property type="match status" value="1"/>
</dbReference>
<evidence type="ECO:0000256" key="4">
    <source>
        <dbReference type="ARBA" id="ARBA00022833"/>
    </source>
</evidence>
<keyword evidence="9" id="KW-1185">Reference proteome</keyword>
<keyword evidence="4" id="KW-0862">Zinc</keyword>
<accession>A0ABT8R4E7</accession>
<dbReference type="PROSITE" id="PS01302">
    <property type="entry name" value="UPF0758"/>
    <property type="match status" value="1"/>
</dbReference>
<evidence type="ECO:0000259" key="7">
    <source>
        <dbReference type="PROSITE" id="PS50249"/>
    </source>
</evidence>
<evidence type="ECO:0000313" key="8">
    <source>
        <dbReference type="EMBL" id="MDO1446972.1"/>
    </source>
</evidence>
<evidence type="ECO:0000256" key="2">
    <source>
        <dbReference type="ARBA" id="ARBA00022723"/>
    </source>
</evidence>
<organism evidence="8 9">
    <name type="scientific">Rhodocytophaga aerolata</name>
    <dbReference type="NCBI Taxonomy" id="455078"/>
    <lineage>
        <taxon>Bacteria</taxon>
        <taxon>Pseudomonadati</taxon>
        <taxon>Bacteroidota</taxon>
        <taxon>Cytophagia</taxon>
        <taxon>Cytophagales</taxon>
        <taxon>Rhodocytophagaceae</taxon>
        <taxon>Rhodocytophaga</taxon>
    </lineage>
</organism>
<comment type="similarity">
    <text evidence="6">Belongs to the UPF0758 family.</text>
</comment>
<dbReference type="NCBIfam" id="TIGR00608">
    <property type="entry name" value="radc"/>
    <property type="match status" value="1"/>
</dbReference>
<comment type="caution">
    <text evidence="8">The sequence shown here is derived from an EMBL/GenBank/DDBJ whole genome shotgun (WGS) entry which is preliminary data.</text>
</comment>
<keyword evidence="3" id="KW-0378">Hydrolase</keyword>
<keyword evidence="2" id="KW-0479">Metal-binding</keyword>
<feature type="domain" description="MPN" evidence="7">
    <location>
        <begin position="112"/>
        <end position="234"/>
    </location>
</feature>
<gene>
    <name evidence="8" type="primary">radC</name>
    <name evidence="8" type="ORF">Q0590_11950</name>
</gene>
<dbReference type="InterPro" id="IPR020891">
    <property type="entry name" value="UPF0758_CS"/>
</dbReference>
<keyword evidence="5" id="KW-0482">Metalloprotease</keyword>
<dbReference type="Proteomes" id="UP001168528">
    <property type="component" value="Unassembled WGS sequence"/>
</dbReference>
<protein>
    <submittedName>
        <fullName evidence="8">DNA repair protein RadC</fullName>
    </submittedName>
</protein>
<dbReference type="PROSITE" id="PS50249">
    <property type="entry name" value="MPN"/>
    <property type="match status" value="1"/>
</dbReference>
<dbReference type="PANTHER" id="PTHR30471">
    <property type="entry name" value="DNA REPAIR PROTEIN RADC"/>
    <property type="match status" value="1"/>
</dbReference>